<dbReference type="SUPFAM" id="SSF63712">
    <property type="entry name" value="Nicotinic receptor ligand binding domain-like"/>
    <property type="match status" value="1"/>
</dbReference>
<evidence type="ECO:0000313" key="4">
    <source>
        <dbReference type="WBParaSite" id="ACAC_0000392901-mRNA-1"/>
    </source>
</evidence>
<organism evidence="3 4">
    <name type="scientific">Angiostrongylus cantonensis</name>
    <name type="common">Rat lungworm</name>
    <dbReference type="NCBI Taxonomy" id="6313"/>
    <lineage>
        <taxon>Eukaryota</taxon>
        <taxon>Metazoa</taxon>
        <taxon>Ecdysozoa</taxon>
        <taxon>Nematoda</taxon>
        <taxon>Chromadorea</taxon>
        <taxon>Rhabditida</taxon>
        <taxon>Rhabditina</taxon>
        <taxon>Rhabditomorpha</taxon>
        <taxon>Strongyloidea</taxon>
        <taxon>Metastrongylidae</taxon>
        <taxon>Angiostrongylus</taxon>
    </lineage>
</organism>
<keyword evidence="1" id="KW-0732">Signal</keyword>
<dbReference type="Proteomes" id="UP000035642">
    <property type="component" value="Unassembled WGS sequence"/>
</dbReference>
<dbReference type="AlphaFoldDB" id="A0A0K0D1I4"/>
<proteinExistence type="predicted"/>
<dbReference type="InterPro" id="IPR036734">
    <property type="entry name" value="Neur_chan_lig-bd_sf"/>
</dbReference>
<feature type="chain" id="PRO_5005326344" evidence="1">
    <location>
        <begin position="31"/>
        <end position="207"/>
    </location>
</feature>
<dbReference type="InterPro" id="IPR006202">
    <property type="entry name" value="Neur_chan_lig-bd"/>
</dbReference>
<dbReference type="PANTHER" id="PTHR18945">
    <property type="entry name" value="NEUROTRANSMITTER GATED ION CHANNEL"/>
    <property type="match status" value="1"/>
</dbReference>
<dbReference type="GO" id="GO:0005230">
    <property type="term" value="F:extracellular ligand-gated monoatomic ion channel activity"/>
    <property type="evidence" value="ECO:0007669"/>
    <property type="project" value="InterPro"/>
</dbReference>
<feature type="domain" description="Neurotransmitter-gated ion-channel ligand-binding" evidence="2">
    <location>
        <begin position="36"/>
        <end position="186"/>
    </location>
</feature>
<dbReference type="InterPro" id="IPR006201">
    <property type="entry name" value="Neur_channel"/>
</dbReference>
<evidence type="ECO:0000256" key="1">
    <source>
        <dbReference type="SAM" id="SignalP"/>
    </source>
</evidence>
<reference evidence="4" key="2">
    <citation type="submission" date="2017-02" db="UniProtKB">
        <authorList>
            <consortium name="WormBaseParasite"/>
        </authorList>
    </citation>
    <scope>IDENTIFICATION</scope>
</reference>
<evidence type="ECO:0000259" key="2">
    <source>
        <dbReference type="Pfam" id="PF02931"/>
    </source>
</evidence>
<sequence length="207" mass="23953">MRIQSAKGFRAGPALALTCLLVSALSSAYGKRKLKEQEIIQRILHNYDWRVRPRGLNVSWPDTGGPVLVTVNIYLRSISKIDDVNMEYSTQFTFREEWVDARLAYGRFEDDSTEYDSLAIYLGYFSQVPPFVVLATSENSDQSQQIWMPDTFFQNEKEARRHLIDKPNVLIRIHKDGSVLYSVRWVSRTRIDGEVQALEHDLLMMAF</sequence>
<accession>A0A0K0D1I4</accession>
<keyword evidence="3" id="KW-1185">Reference proteome</keyword>
<feature type="signal peptide" evidence="1">
    <location>
        <begin position="1"/>
        <end position="30"/>
    </location>
</feature>
<evidence type="ECO:0000313" key="3">
    <source>
        <dbReference type="Proteomes" id="UP000035642"/>
    </source>
</evidence>
<dbReference type="Gene3D" id="2.70.170.10">
    <property type="entry name" value="Neurotransmitter-gated ion-channel ligand-binding domain"/>
    <property type="match status" value="1"/>
</dbReference>
<dbReference type="GO" id="GO:0016020">
    <property type="term" value="C:membrane"/>
    <property type="evidence" value="ECO:0007669"/>
    <property type="project" value="InterPro"/>
</dbReference>
<dbReference type="WBParaSite" id="ACAC_0000392901-mRNA-1">
    <property type="protein sequence ID" value="ACAC_0000392901-mRNA-1"/>
    <property type="gene ID" value="ACAC_0000392901"/>
</dbReference>
<dbReference type="Pfam" id="PF02931">
    <property type="entry name" value="Neur_chan_LBD"/>
    <property type="match status" value="1"/>
</dbReference>
<dbReference type="GO" id="GO:0004888">
    <property type="term" value="F:transmembrane signaling receptor activity"/>
    <property type="evidence" value="ECO:0007669"/>
    <property type="project" value="InterPro"/>
</dbReference>
<dbReference type="STRING" id="6313.A0A0K0D1I4"/>
<name>A0A0K0D1I4_ANGCA</name>
<reference evidence="3" key="1">
    <citation type="submission" date="2012-09" db="EMBL/GenBank/DDBJ databases">
        <authorList>
            <person name="Martin A.A."/>
        </authorList>
    </citation>
    <scope>NUCLEOTIDE SEQUENCE</scope>
</reference>
<protein>
    <submittedName>
        <fullName evidence="4">Neur_chan_LBD domain-containing protein</fullName>
    </submittedName>
</protein>